<evidence type="ECO:0000313" key="1">
    <source>
        <dbReference type="EMBL" id="MPM37834.1"/>
    </source>
</evidence>
<reference evidence="1" key="1">
    <citation type="submission" date="2019-08" db="EMBL/GenBank/DDBJ databases">
        <authorList>
            <person name="Kucharzyk K."/>
            <person name="Murdoch R.W."/>
            <person name="Higgins S."/>
            <person name="Loffler F."/>
        </authorList>
    </citation>
    <scope>NUCLEOTIDE SEQUENCE</scope>
</reference>
<organism evidence="1">
    <name type="scientific">bioreactor metagenome</name>
    <dbReference type="NCBI Taxonomy" id="1076179"/>
    <lineage>
        <taxon>unclassified sequences</taxon>
        <taxon>metagenomes</taxon>
        <taxon>ecological metagenomes</taxon>
    </lineage>
</organism>
<sequence length="108" mass="10999">MSGNDGSLGWGKAGRNGATCTLSANDQTLSGDIVVDEQSAVSLLLKGDSSYTGTVNTANTAKAAKVTLEDGSTWTLTGNAYLTAFSGRVSSIVTNGFTVYVDGNPLSK</sequence>
<protein>
    <submittedName>
        <fullName evidence="1">Uncharacterized protein</fullName>
    </submittedName>
</protein>
<proteinExistence type="predicted"/>
<gene>
    <name evidence="1" type="ORF">SDC9_84453</name>
</gene>
<dbReference type="Gene3D" id="2.160.20.20">
    <property type="match status" value="1"/>
</dbReference>
<dbReference type="EMBL" id="VSSQ01008081">
    <property type="protein sequence ID" value="MPM37834.1"/>
    <property type="molecule type" value="Genomic_DNA"/>
</dbReference>
<dbReference type="AlphaFoldDB" id="A0A644ZJ92"/>
<accession>A0A644ZJ92</accession>
<dbReference type="InterPro" id="IPR012332">
    <property type="entry name" value="Autotransporter_pectin_lyase_C"/>
</dbReference>
<comment type="caution">
    <text evidence="1">The sequence shown here is derived from an EMBL/GenBank/DDBJ whole genome shotgun (WGS) entry which is preliminary data.</text>
</comment>
<name>A0A644ZJ92_9ZZZZ</name>